<keyword evidence="1" id="KW-0175">Coiled coil</keyword>
<evidence type="ECO:0000259" key="2">
    <source>
        <dbReference type="Pfam" id="PF10546"/>
    </source>
</evidence>
<dbReference type="EMBL" id="JAANYN010000002">
    <property type="protein sequence ID" value="NHE56488.1"/>
    <property type="molecule type" value="Genomic_DNA"/>
</dbReference>
<reference evidence="3 4" key="1">
    <citation type="submission" date="2020-03" db="EMBL/GenBank/DDBJ databases">
        <title>Cyclobacterium plantarum sp. nov., a marine bacterium isolated from a coastal-marine wetland.</title>
        <authorList>
            <person name="Sanchez-Porro C."/>
            <person name="Ventosa A."/>
            <person name="Amoozegar M."/>
        </authorList>
    </citation>
    <scope>NUCLEOTIDE SEQUENCE [LARGE SCALE GENOMIC DNA]</scope>
    <source>
        <strain evidence="3 4">GBPx2</strain>
    </source>
</reference>
<proteinExistence type="predicted"/>
<dbReference type="Pfam" id="PF10546">
    <property type="entry name" value="P63C"/>
    <property type="match status" value="1"/>
</dbReference>
<dbReference type="RefSeq" id="WP_166144382.1">
    <property type="nucleotide sequence ID" value="NZ_JAANYN010000002.1"/>
</dbReference>
<accession>A0ABX0H3U6</accession>
<keyword evidence="4" id="KW-1185">Reference proteome</keyword>
<dbReference type="Proteomes" id="UP000649799">
    <property type="component" value="Unassembled WGS sequence"/>
</dbReference>
<feature type="domain" description="Bacteriophage Mx8 p63 C-terminal" evidence="2">
    <location>
        <begin position="74"/>
        <end position="165"/>
    </location>
</feature>
<evidence type="ECO:0000256" key="1">
    <source>
        <dbReference type="SAM" id="Coils"/>
    </source>
</evidence>
<gene>
    <name evidence="3" type="ORF">G9Q97_06640</name>
</gene>
<feature type="coiled-coil region" evidence="1">
    <location>
        <begin position="37"/>
        <end position="64"/>
    </location>
</feature>
<comment type="caution">
    <text evidence="3">The sequence shown here is derived from an EMBL/GenBank/DDBJ whole genome shotgun (WGS) entry which is preliminary data.</text>
</comment>
<dbReference type="InterPro" id="IPR018874">
    <property type="entry name" value="Phage_Mx8_p63_C"/>
</dbReference>
<organism evidence="3 4">
    <name type="scientific">Cyclobacterium plantarum</name>
    <dbReference type="NCBI Taxonomy" id="2716263"/>
    <lineage>
        <taxon>Bacteria</taxon>
        <taxon>Pseudomonadati</taxon>
        <taxon>Bacteroidota</taxon>
        <taxon>Cytophagia</taxon>
        <taxon>Cytophagales</taxon>
        <taxon>Cyclobacteriaceae</taxon>
        <taxon>Cyclobacterium</taxon>
    </lineage>
</organism>
<evidence type="ECO:0000313" key="4">
    <source>
        <dbReference type="Proteomes" id="UP000649799"/>
    </source>
</evidence>
<protein>
    <recommendedName>
        <fullName evidence="2">Bacteriophage Mx8 p63 C-terminal domain-containing protein</fullName>
    </recommendedName>
</protein>
<evidence type="ECO:0000313" key="3">
    <source>
        <dbReference type="EMBL" id="NHE56488.1"/>
    </source>
</evidence>
<sequence length="204" mass="24327">MKKDELTKKPVSEEVSKKVEITKEAEQERKFLSGMLIQKTEDLVEEAKRRKREKEEEKFELRNGTFISIAELREIITANLQPYKSHFPNTQPFFSEIYRLNEWTDLNPNDYIKPPIVGTWINEIIYSRYSKEVLPALRILNPSLPSGIRKFKHFQFLTEEGQNKLNQFRDEAIALMKESKSWIEFRRKLLQKHGVPYQSEMFDK</sequence>
<name>A0ABX0H3U6_9BACT</name>